<dbReference type="InterPro" id="IPR039596">
    <property type="entry name" value="GAS1"/>
</dbReference>
<evidence type="ECO:0000313" key="8">
    <source>
        <dbReference type="Ensembl" id="ENSAMXP00005025604.1"/>
    </source>
</evidence>
<evidence type="ECO:0000256" key="3">
    <source>
        <dbReference type="ARBA" id="ARBA00022729"/>
    </source>
</evidence>
<dbReference type="GO" id="GO:0051726">
    <property type="term" value="P:regulation of cell cycle"/>
    <property type="evidence" value="ECO:0007669"/>
    <property type="project" value="InterPro"/>
</dbReference>
<dbReference type="GO" id="GO:0005886">
    <property type="term" value="C:plasma membrane"/>
    <property type="evidence" value="ECO:0007669"/>
    <property type="project" value="UniProtKB-SubCell"/>
</dbReference>
<dbReference type="PANTHER" id="PTHR16840">
    <property type="entry name" value="GROWTH ARREST-SPECIFIC PROTEIN 1"/>
    <property type="match status" value="1"/>
</dbReference>
<evidence type="ECO:0000256" key="1">
    <source>
        <dbReference type="ARBA" id="ARBA00004236"/>
    </source>
</evidence>
<dbReference type="InterPro" id="IPR016017">
    <property type="entry name" value="GDNF/GAS1"/>
</dbReference>
<feature type="domain" description="GDNF/GAS1" evidence="7">
    <location>
        <begin position="46"/>
        <end position="122"/>
    </location>
</feature>
<keyword evidence="5" id="KW-0325">Glycoprotein</keyword>
<feature type="transmembrane region" description="Helical" evidence="6">
    <location>
        <begin position="254"/>
        <end position="274"/>
    </location>
</feature>
<evidence type="ECO:0000256" key="6">
    <source>
        <dbReference type="SAM" id="Phobius"/>
    </source>
</evidence>
<evidence type="ECO:0000256" key="2">
    <source>
        <dbReference type="ARBA" id="ARBA00022475"/>
    </source>
</evidence>
<dbReference type="Proteomes" id="UP000694621">
    <property type="component" value="Unplaced"/>
</dbReference>
<dbReference type="Ensembl" id="ENSAMXT00005028220.1">
    <property type="protein sequence ID" value="ENSAMXP00005025604.1"/>
    <property type="gene ID" value="ENSAMXG00005012962.1"/>
</dbReference>
<dbReference type="PANTHER" id="PTHR16840:SF9">
    <property type="entry name" value="GAS1A PROTEIN"/>
    <property type="match status" value="1"/>
</dbReference>
<evidence type="ECO:0000313" key="9">
    <source>
        <dbReference type="Proteomes" id="UP000694621"/>
    </source>
</evidence>
<organism evidence="8 9">
    <name type="scientific">Astyanax mexicanus</name>
    <name type="common">Blind cave fish</name>
    <name type="synonym">Astyanax fasciatus mexicanus</name>
    <dbReference type="NCBI Taxonomy" id="7994"/>
    <lineage>
        <taxon>Eukaryota</taxon>
        <taxon>Metazoa</taxon>
        <taxon>Chordata</taxon>
        <taxon>Craniata</taxon>
        <taxon>Vertebrata</taxon>
        <taxon>Euteleostomi</taxon>
        <taxon>Actinopterygii</taxon>
        <taxon>Neopterygii</taxon>
        <taxon>Teleostei</taxon>
        <taxon>Ostariophysi</taxon>
        <taxon>Characiformes</taxon>
        <taxon>Characoidei</taxon>
        <taxon>Acestrorhamphidae</taxon>
        <taxon>Acestrorhamphinae</taxon>
        <taxon>Astyanax</taxon>
    </lineage>
</organism>
<feature type="domain" description="GDNF/GAS1" evidence="7">
    <location>
        <begin position="131"/>
        <end position="208"/>
    </location>
</feature>
<keyword evidence="6" id="KW-1133">Transmembrane helix</keyword>
<accession>A0A8B9JRZ7</accession>
<evidence type="ECO:0000259" key="7">
    <source>
        <dbReference type="SMART" id="SM00907"/>
    </source>
</evidence>
<dbReference type="SMART" id="SM00907">
    <property type="entry name" value="GDNF"/>
    <property type="match status" value="2"/>
</dbReference>
<keyword evidence="2" id="KW-1003">Cell membrane</keyword>
<comment type="subcellular location">
    <subcellularLocation>
        <location evidence="1">Cell membrane</location>
    </subcellularLocation>
</comment>
<reference evidence="8" key="1">
    <citation type="submission" date="2025-08" db="UniProtKB">
        <authorList>
            <consortium name="Ensembl"/>
        </authorList>
    </citation>
    <scope>IDENTIFICATION</scope>
</reference>
<keyword evidence="3" id="KW-0732">Signal</keyword>
<evidence type="ECO:0000256" key="4">
    <source>
        <dbReference type="ARBA" id="ARBA00023136"/>
    </source>
</evidence>
<protein>
    <submittedName>
        <fullName evidence="8">Growth arrest-specific 1a</fullName>
    </submittedName>
</protein>
<name>A0A8B9JRZ7_ASTMX</name>
<dbReference type="AlphaFoldDB" id="A0A8B9JRZ7"/>
<keyword evidence="6" id="KW-0812">Transmembrane</keyword>
<keyword evidence="4 6" id="KW-0472">Membrane</keyword>
<proteinExistence type="predicted"/>
<sequence>TVCLARETSARAMARAPVAAVCVLVCLGAWCALVSVVEGAARRLICWEAIMKCQAEAECNYAYGQYMHACEPVLSGRRTKCPSHCIASLVQLNLTRGGPALEECNCVDDEVCHKTKRAIEPCMPRTSSLGCTEARRQCDRDPQCRDYMSNYLLHCGKLFSGAGCTSACRQVIADMRRLPKAQQLDTCVCDGTERTICEYIKLKMKSLCFGEPSVADYNYDGSGSDDEDDDDEYEDRISKCPIQGVSSAVGRSDFQSWGASLGLVALVGSVLVLVQAPI</sequence>
<dbReference type="Pfam" id="PF02351">
    <property type="entry name" value="GDNF"/>
    <property type="match status" value="1"/>
</dbReference>
<evidence type="ECO:0000256" key="5">
    <source>
        <dbReference type="ARBA" id="ARBA00023180"/>
    </source>
</evidence>